<dbReference type="SUPFAM" id="SSF50494">
    <property type="entry name" value="Trypsin-like serine proteases"/>
    <property type="match status" value="1"/>
</dbReference>
<feature type="repeat" description="TPR" evidence="3">
    <location>
        <begin position="591"/>
        <end position="624"/>
    </location>
</feature>
<feature type="repeat" description="TPR" evidence="3">
    <location>
        <begin position="557"/>
        <end position="590"/>
    </location>
</feature>
<proteinExistence type="predicted"/>
<keyword evidence="1" id="KW-0677">Repeat</keyword>
<feature type="repeat" description="TPR" evidence="3">
    <location>
        <begin position="523"/>
        <end position="556"/>
    </location>
</feature>
<dbReference type="Pfam" id="PF13365">
    <property type="entry name" value="Trypsin_2"/>
    <property type="match status" value="1"/>
</dbReference>
<sequence>MNQPWHALGGMPGVLAGTAIVAIAVGYQDVAQALTFNEVRQIARPVTVLVRSKDSIGSGVIIAKQGNIYTVLTNRHVVEESTAYQIQTSDTTIHSTVKVVRRFPEVDLAVVQFDSSKIYPVATLGNSDQIKQGDTIFSFGYPAAYDTTTRRVDPKYYEAEGIILAIDPTQAQGYVIKHRADTPRGMSGGPLFDAKGRLIAINGKHGSAWELREGVPTADSSERGENLTTGRTLVQVYNGEWFSIPINIAVKRLASVNVTSASLKIDNTPPPNNQERIAKPKNAGDFYLRASLAAQAGKTEAAIRDYSQTIQLNSDFLDAYFQRGLAYLKLNQPQRAIADFTEVINRPSGNLKIYAYNNRGNAYSRLDNWKAAVDDYNQAIRLNPDVANFYYNRGNAKDRLGDSDGAITDYTQTVRLNPKDAEAYFRRGNVLSRTRQYQSAIKDFTTALRLNPKDKSAFNNRGLAYMRAGNWQAAIADYSQAIRLDPKAGDFYYNRGLAHGLASNFKSAVADYTEAIRLNPKDAEAYFRRGSAYTRLGDLQAAIKDFNQVIQLNPDAKFAYNNRGLAFARMGQLQTAIADYTKAIQLDPKAADFYYNRGLARTSTNDEPGAIADFTEAVRLNPKDAEAYLRRGNLYVRTGKQDNAIADYQTAKQLFQQQNRPEGVKQAQEAMQKLQAK</sequence>
<dbReference type="Pfam" id="PF13432">
    <property type="entry name" value="TPR_16"/>
    <property type="match status" value="3"/>
</dbReference>
<accession>A0A7C3PPX1</accession>
<feature type="repeat" description="TPR" evidence="3">
    <location>
        <begin position="317"/>
        <end position="350"/>
    </location>
</feature>
<dbReference type="Pfam" id="PF13181">
    <property type="entry name" value="TPR_8"/>
    <property type="match status" value="1"/>
</dbReference>
<feature type="repeat" description="TPR" evidence="3">
    <location>
        <begin position="489"/>
        <end position="522"/>
    </location>
</feature>
<evidence type="ECO:0000313" key="5">
    <source>
        <dbReference type="EMBL" id="HFM99037.1"/>
    </source>
</evidence>
<dbReference type="Gene3D" id="1.25.40.10">
    <property type="entry name" value="Tetratricopeptide repeat domain"/>
    <property type="match status" value="5"/>
</dbReference>
<evidence type="ECO:0000256" key="1">
    <source>
        <dbReference type="ARBA" id="ARBA00022737"/>
    </source>
</evidence>
<dbReference type="AlphaFoldDB" id="A0A7C3PPX1"/>
<dbReference type="SUPFAM" id="SSF48452">
    <property type="entry name" value="TPR-like"/>
    <property type="match status" value="2"/>
</dbReference>
<evidence type="ECO:0000256" key="3">
    <source>
        <dbReference type="PROSITE-ProRule" id="PRU00339"/>
    </source>
</evidence>
<feature type="repeat" description="TPR" evidence="3">
    <location>
        <begin position="455"/>
        <end position="488"/>
    </location>
</feature>
<feature type="repeat" description="TPR" evidence="3">
    <location>
        <begin position="421"/>
        <end position="454"/>
    </location>
</feature>
<evidence type="ECO:0000256" key="2">
    <source>
        <dbReference type="ARBA" id="ARBA00022803"/>
    </source>
</evidence>
<dbReference type="GO" id="GO:0009279">
    <property type="term" value="C:cell outer membrane"/>
    <property type="evidence" value="ECO:0007669"/>
    <property type="project" value="TreeGrafter"/>
</dbReference>
<dbReference type="InterPro" id="IPR011990">
    <property type="entry name" value="TPR-like_helical_dom_sf"/>
</dbReference>
<keyword evidence="2 3" id="KW-0802">TPR repeat</keyword>
<dbReference type="PANTHER" id="PTHR44858:SF1">
    <property type="entry name" value="UDP-N-ACETYLGLUCOSAMINE--PEPTIDE N-ACETYLGLUCOSAMINYLTRANSFERASE SPINDLY-RELATED"/>
    <property type="match status" value="1"/>
</dbReference>
<dbReference type="GO" id="GO:0046813">
    <property type="term" value="P:receptor-mediated virion attachment to host cell"/>
    <property type="evidence" value="ECO:0007669"/>
    <property type="project" value="TreeGrafter"/>
</dbReference>
<dbReference type="GO" id="GO:0008233">
    <property type="term" value="F:peptidase activity"/>
    <property type="evidence" value="ECO:0007669"/>
    <property type="project" value="UniProtKB-KW"/>
</dbReference>
<dbReference type="Gene3D" id="2.40.10.120">
    <property type="match status" value="1"/>
</dbReference>
<organism evidence="5">
    <name type="scientific">Oscillatoriales cyanobacterium SpSt-418</name>
    <dbReference type="NCBI Taxonomy" id="2282169"/>
    <lineage>
        <taxon>Bacteria</taxon>
        <taxon>Bacillati</taxon>
        <taxon>Cyanobacteriota</taxon>
        <taxon>Cyanophyceae</taxon>
        <taxon>Oscillatoriophycideae</taxon>
        <taxon>Oscillatoriales</taxon>
    </lineage>
</organism>
<dbReference type="Pfam" id="PF00515">
    <property type="entry name" value="TPR_1"/>
    <property type="match status" value="1"/>
</dbReference>
<evidence type="ECO:0000256" key="4">
    <source>
        <dbReference type="SAM" id="MobiDB-lite"/>
    </source>
</evidence>
<dbReference type="EMBL" id="DSRU01000222">
    <property type="protein sequence ID" value="HFM99037.1"/>
    <property type="molecule type" value="Genomic_DNA"/>
</dbReference>
<dbReference type="PROSITE" id="PS50005">
    <property type="entry name" value="TPR"/>
    <property type="match status" value="10"/>
</dbReference>
<keyword evidence="5" id="KW-0645">Protease</keyword>
<dbReference type="Pfam" id="PF13414">
    <property type="entry name" value="TPR_11"/>
    <property type="match status" value="2"/>
</dbReference>
<dbReference type="InterPro" id="IPR019734">
    <property type="entry name" value="TPR_rpt"/>
</dbReference>
<dbReference type="GO" id="GO:0006508">
    <property type="term" value="P:proteolysis"/>
    <property type="evidence" value="ECO:0007669"/>
    <property type="project" value="UniProtKB-KW"/>
</dbReference>
<comment type="caution">
    <text evidence="5">The sequence shown here is derived from an EMBL/GenBank/DDBJ whole genome shotgun (WGS) entry which is preliminary data.</text>
</comment>
<feature type="region of interest" description="Disordered" evidence="4">
    <location>
        <begin position="658"/>
        <end position="677"/>
    </location>
</feature>
<reference evidence="5" key="1">
    <citation type="journal article" date="2020" name="mSystems">
        <title>Genome- and Community-Level Interaction Insights into Carbon Utilization and Element Cycling Functions of Hydrothermarchaeota in Hydrothermal Sediment.</title>
        <authorList>
            <person name="Zhou Z."/>
            <person name="Liu Y."/>
            <person name="Xu W."/>
            <person name="Pan J."/>
            <person name="Luo Z.H."/>
            <person name="Li M."/>
        </authorList>
    </citation>
    <scope>NUCLEOTIDE SEQUENCE [LARGE SCALE GENOMIC DNA]</scope>
    <source>
        <strain evidence="5">SpSt-418</strain>
    </source>
</reference>
<protein>
    <submittedName>
        <fullName evidence="5">Serine protease</fullName>
    </submittedName>
</protein>
<name>A0A7C3PPX1_9CYAN</name>
<feature type="repeat" description="TPR" evidence="3">
    <location>
        <begin position="387"/>
        <end position="420"/>
    </location>
</feature>
<dbReference type="PROSITE" id="PS50293">
    <property type="entry name" value="TPR_REGION"/>
    <property type="match status" value="5"/>
</dbReference>
<dbReference type="SMART" id="SM00028">
    <property type="entry name" value="TPR"/>
    <property type="match status" value="11"/>
</dbReference>
<dbReference type="InterPro" id="IPR050498">
    <property type="entry name" value="Ycf3"/>
</dbReference>
<keyword evidence="5" id="KW-0378">Hydrolase</keyword>
<feature type="repeat" description="TPR" evidence="3">
    <location>
        <begin position="625"/>
        <end position="658"/>
    </location>
</feature>
<dbReference type="InterPro" id="IPR009003">
    <property type="entry name" value="Peptidase_S1_PA"/>
</dbReference>
<dbReference type="PANTHER" id="PTHR44858">
    <property type="entry name" value="TETRATRICOPEPTIDE REPEAT PROTEIN 6"/>
    <property type="match status" value="1"/>
</dbReference>
<feature type="repeat" description="TPR" evidence="3">
    <location>
        <begin position="353"/>
        <end position="386"/>
    </location>
</feature>
<gene>
    <name evidence="5" type="ORF">ENR64_15030</name>
</gene>